<protein>
    <submittedName>
        <fullName evidence="1">Uncharacterized protein</fullName>
    </submittedName>
</protein>
<evidence type="ECO:0000313" key="1">
    <source>
        <dbReference type="EMBL" id="APA90453.1"/>
    </source>
</evidence>
<sequence>MQGRLDALEATNAAYMDELETLRQNLSTVPASGVGIAGRSARRTVAARKPVLTVRKDRGVKESTE</sequence>
<geneLocation type="plasmid" evidence="1">
    <name>pl2WSM5005</name>
</geneLocation>
<keyword evidence="1" id="KW-0614">Plasmid</keyword>
<dbReference type="AlphaFoldDB" id="A0A1I9YW53"/>
<organism evidence="1">
    <name type="scientific">Paraburkholderia sprentiae WSM5005</name>
    <dbReference type="NCBI Taxonomy" id="754502"/>
    <lineage>
        <taxon>Bacteria</taxon>
        <taxon>Pseudomonadati</taxon>
        <taxon>Pseudomonadota</taxon>
        <taxon>Betaproteobacteria</taxon>
        <taxon>Burkholderiales</taxon>
        <taxon>Burkholderiaceae</taxon>
        <taxon>Paraburkholderia</taxon>
    </lineage>
</organism>
<dbReference type="EMBL" id="CP017565">
    <property type="protein sequence ID" value="APA90453.1"/>
    <property type="molecule type" value="Genomic_DNA"/>
</dbReference>
<name>A0A1I9YW53_9BURK</name>
<accession>A0A1I9YW53</accession>
<gene>
    <name evidence="1" type="ORF">BJG93_33250</name>
</gene>
<reference evidence="1" key="1">
    <citation type="submission" date="2016-09" db="EMBL/GenBank/DDBJ databases">
        <title>The Complete Genome of Burkholderia sprentiae wsm5005.</title>
        <authorList>
            <person name="De Meyer S."/>
            <person name="Wang P."/>
            <person name="Terpolilli J."/>
        </authorList>
    </citation>
    <scope>NUCLEOTIDE SEQUENCE [LARGE SCALE GENOMIC DNA]</scope>
    <source>
        <strain evidence="1">WSM5005</strain>
        <plasmid evidence="1">pl2WSM5005</plasmid>
    </source>
</reference>
<proteinExistence type="predicted"/>